<dbReference type="Proteomes" id="UP000249467">
    <property type="component" value="Unassembled WGS sequence"/>
</dbReference>
<evidence type="ECO:0000256" key="1">
    <source>
        <dbReference type="ARBA" id="ARBA00004162"/>
    </source>
</evidence>
<comment type="subcellular location">
    <subcellularLocation>
        <location evidence="1">Cell membrane</location>
        <topology evidence="1">Single-pass membrane protein</topology>
    </subcellularLocation>
    <subcellularLocation>
        <location evidence="7">Cell membrane</location>
        <topology evidence="7">Single-pass type II membrane protein</topology>
    </subcellularLocation>
</comment>
<keyword evidence="3" id="KW-1003">Cell membrane</keyword>
<sequence>MSRRTRRRHDEDLSDRPMEIKNVVPLLDVLFALLTFFVLSSLFLNRTEGLPVSLPKAQSGTMQKSPARATISVNEKTEVFLNKQKIEIAEVSDRVKQLLEPNQDLVVVLNADRSVQHGDVVQIMDQLRQIPRVKMAIATKNN</sequence>
<dbReference type="Gene3D" id="3.30.420.270">
    <property type="match status" value="1"/>
</dbReference>
<proteinExistence type="inferred from homology"/>
<reference evidence="9 10" key="1">
    <citation type="submission" date="2018-04" db="EMBL/GenBank/DDBJ databases">
        <authorList>
            <person name="Go L.Y."/>
            <person name="Mitchell J.A."/>
        </authorList>
    </citation>
    <scope>NUCLEOTIDE SEQUENCE [LARGE SCALE GENOMIC DNA]</scope>
    <source>
        <strain evidence="9">ULC066bin1</strain>
    </source>
</reference>
<reference evidence="9 10" key="2">
    <citation type="submission" date="2018-06" db="EMBL/GenBank/DDBJ databases">
        <title>Metagenomic assembly of (sub)arctic Cyanobacteria and their associated microbiome from non-axenic cultures.</title>
        <authorList>
            <person name="Baurain D."/>
        </authorList>
    </citation>
    <scope>NUCLEOTIDE SEQUENCE [LARGE SCALE GENOMIC DNA]</scope>
    <source>
        <strain evidence="9">ULC066bin1</strain>
    </source>
</reference>
<evidence type="ECO:0000256" key="7">
    <source>
        <dbReference type="RuleBase" id="RU003879"/>
    </source>
</evidence>
<dbReference type="PANTHER" id="PTHR30558:SF3">
    <property type="entry name" value="BIOPOLYMER TRANSPORT PROTEIN EXBD-RELATED"/>
    <property type="match status" value="1"/>
</dbReference>
<keyword evidence="7" id="KW-0813">Transport</keyword>
<keyword evidence="7" id="KW-0653">Protein transport</keyword>
<gene>
    <name evidence="9" type="ORF">DCF19_18735</name>
</gene>
<evidence type="ECO:0000256" key="6">
    <source>
        <dbReference type="ARBA" id="ARBA00023136"/>
    </source>
</evidence>
<dbReference type="GO" id="GO:0015031">
    <property type="term" value="P:protein transport"/>
    <property type="evidence" value="ECO:0007669"/>
    <property type="project" value="UniProtKB-KW"/>
</dbReference>
<evidence type="ECO:0000313" key="9">
    <source>
        <dbReference type="EMBL" id="PZO37538.1"/>
    </source>
</evidence>
<evidence type="ECO:0000256" key="2">
    <source>
        <dbReference type="ARBA" id="ARBA00005811"/>
    </source>
</evidence>
<feature type="transmembrane region" description="Helical" evidence="8">
    <location>
        <begin position="23"/>
        <end position="44"/>
    </location>
</feature>
<dbReference type="Pfam" id="PF02472">
    <property type="entry name" value="ExbD"/>
    <property type="match status" value="1"/>
</dbReference>
<evidence type="ECO:0000256" key="5">
    <source>
        <dbReference type="ARBA" id="ARBA00022989"/>
    </source>
</evidence>
<dbReference type="EMBL" id="QBML01000030">
    <property type="protein sequence ID" value="PZO37538.1"/>
    <property type="molecule type" value="Genomic_DNA"/>
</dbReference>
<comment type="similarity">
    <text evidence="2 7">Belongs to the ExbD/TolR family.</text>
</comment>
<accession>A0A2W4Y2C0</accession>
<dbReference type="InterPro" id="IPR003400">
    <property type="entry name" value="ExbD"/>
</dbReference>
<evidence type="ECO:0000256" key="3">
    <source>
        <dbReference type="ARBA" id="ARBA00022475"/>
    </source>
</evidence>
<comment type="caution">
    <text evidence="9">The sequence shown here is derived from an EMBL/GenBank/DDBJ whole genome shotgun (WGS) entry which is preliminary data.</text>
</comment>
<evidence type="ECO:0000313" key="10">
    <source>
        <dbReference type="Proteomes" id="UP000249467"/>
    </source>
</evidence>
<name>A0A2W4Y2C0_9CYAN</name>
<organism evidence="9 10">
    <name type="scientific">Pseudanabaena frigida</name>
    <dbReference type="NCBI Taxonomy" id="945775"/>
    <lineage>
        <taxon>Bacteria</taxon>
        <taxon>Bacillati</taxon>
        <taxon>Cyanobacteriota</taxon>
        <taxon>Cyanophyceae</taxon>
        <taxon>Pseudanabaenales</taxon>
        <taxon>Pseudanabaenaceae</taxon>
        <taxon>Pseudanabaena</taxon>
    </lineage>
</organism>
<dbReference type="GO" id="GO:0005886">
    <property type="term" value="C:plasma membrane"/>
    <property type="evidence" value="ECO:0007669"/>
    <property type="project" value="UniProtKB-SubCell"/>
</dbReference>
<keyword evidence="4 7" id="KW-0812">Transmembrane</keyword>
<keyword evidence="6 8" id="KW-0472">Membrane</keyword>
<keyword evidence="5 8" id="KW-1133">Transmembrane helix</keyword>
<evidence type="ECO:0000256" key="4">
    <source>
        <dbReference type="ARBA" id="ARBA00022692"/>
    </source>
</evidence>
<evidence type="ECO:0000256" key="8">
    <source>
        <dbReference type="SAM" id="Phobius"/>
    </source>
</evidence>
<dbReference type="AlphaFoldDB" id="A0A2W4Y2C0"/>
<dbReference type="GO" id="GO:0022857">
    <property type="term" value="F:transmembrane transporter activity"/>
    <property type="evidence" value="ECO:0007669"/>
    <property type="project" value="InterPro"/>
</dbReference>
<protein>
    <submittedName>
        <fullName evidence="9">Biopolymer transporter ExbD</fullName>
    </submittedName>
</protein>
<dbReference type="PANTHER" id="PTHR30558">
    <property type="entry name" value="EXBD MEMBRANE COMPONENT OF PMF-DRIVEN MACROMOLECULE IMPORT SYSTEM"/>
    <property type="match status" value="1"/>
</dbReference>